<dbReference type="STRING" id="4999.A0A1Y1UBZ2"/>
<comment type="subunit">
    <text evidence="4 9">Component of 250-400 kDa complexes called cytochrome oxidase assembly intermediates or COA complexes.</text>
</comment>
<dbReference type="PANTHER" id="PTHR15642">
    <property type="entry name" value="CYTOCHROME C OXIDASE ASSEMBLY FACTOR 3, MITOCHONDRIAL"/>
    <property type="match status" value="1"/>
</dbReference>
<evidence type="ECO:0000256" key="9">
    <source>
        <dbReference type="RuleBase" id="RU367056"/>
    </source>
</evidence>
<dbReference type="Proteomes" id="UP000193218">
    <property type="component" value="Unassembled WGS sequence"/>
</dbReference>
<dbReference type="GeneID" id="33558465"/>
<organism evidence="12 13">
    <name type="scientific">Kockovaella imperatae</name>
    <dbReference type="NCBI Taxonomy" id="4999"/>
    <lineage>
        <taxon>Eukaryota</taxon>
        <taxon>Fungi</taxon>
        <taxon>Dikarya</taxon>
        <taxon>Basidiomycota</taxon>
        <taxon>Agaricomycotina</taxon>
        <taxon>Tremellomycetes</taxon>
        <taxon>Tremellales</taxon>
        <taxon>Cuniculitremaceae</taxon>
        <taxon>Kockovaella</taxon>
    </lineage>
</organism>
<comment type="caution">
    <text evidence="12">The sequence shown here is derived from an EMBL/GenBank/DDBJ whole genome shotgun (WGS) entry which is preliminary data.</text>
</comment>
<keyword evidence="7 9" id="KW-0496">Mitochondrion</keyword>
<evidence type="ECO:0000256" key="4">
    <source>
        <dbReference type="ARBA" id="ARBA00011351"/>
    </source>
</evidence>
<keyword evidence="9" id="KW-0999">Mitochondrion inner membrane</keyword>
<evidence type="ECO:0000256" key="7">
    <source>
        <dbReference type="ARBA" id="ARBA00023128"/>
    </source>
</evidence>
<feature type="compositionally biased region" description="Basic and acidic residues" evidence="10">
    <location>
        <begin position="75"/>
        <end position="92"/>
    </location>
</feature>
<evidence type="ECO:0000313" key="13">
    <source>
        <dbReference type="Proteomes" id="UP000193218"/>
    </source>
</evidence>
<comment type="function">
    <text evidence="1 9">Required for assembly of cytochrome c oxidase (complex IV).</text>
</comment>
<dbReference type="PANTHER" id="PTHR15642:SF3">
    <property type="entry name" value="CYTOCHROME C OXIDASE ASSEMBLY FACTOR 3 HOMOLOG, MITOCHONDRIAL"/>
    <property type="match status" value="1"/>
</dbReference>
<feature type="transmembrane region" description="Helical" evidence="9">
    <location>
        <begin position="39"/>
        <end position="57"/>
    </location>
</feature>
<feature type="domain" description="Cytochrome c oxidase assembly factor 3 mitochondrial coiled-coil" evidence="11">
    <location>
        <begin position="26"/>
        <end position="69"/>
    </location>
</feature>
<evidence type="ECO:0000256" key="6">
    <source>
        <dbReference type="ARBA" id="ARBA00022989"/>
    </source>
</evidence>
<evidence type="ECO:0000313" key="12">
    <source>
        <dbReference type="EMBL" id="ORX35054.1"/>
    </source>
</evidence>
<evidence type="ECO:0000256" key="8">
    <source>
        <dbReference type="ARBA" id="ARBA00023136"/>
    </source>
</evidence>
<feature type="region of interest" description="Disordered" evidence="10">
    <location>
        <begin position="75"/>
        <end position="126"/>
    </location>
</feature>
<evidence type="ECO:0000256" key="1">
    <source>
        <dbReference type="ARBA" id="ARBA00003064"/>
    </source>
</evidence>
<dbReference type="OrthoDB" id="10018333at2759"/>
<dbReference type="InterPro" id="IPR018628">
    <property type="entry name" value="Coa3_CC"/>
</dbReference>
<evidence type="ECO:0000259" key="11">
    <source>
        <dbReference type="Pfam" id="PF09813"/>
    </source>
</evidence>
<gene>
    <name evidence="12" type="ORF">BD324DRAFT_633753</name>
</gene>
<dbReference type="InParanoid" id="A0A1Y1UBZ2"/>
<dbReference type="GO" id="GO:0005743">
    <property type="term" value="C:mitochondrial inner membrane"/>
    <property type="evidence" value="ECO:0007669"/>
    <property type="project" value="UniProtKB-UniRule"/>
</dbReference>
<keyword evidence="5 9" id="KW-0812">Transmembrane</keyword>
<dbReference type="Pfam" id="PF09813">
    <property type="entry name" value="Coa3_cc"/>
    <property type="match status" value="1"/>
</dbReference>
<dbReference type="GO" id="GO:0033617">
    <property type="term" value="P:mitochondrial respiratory chain complex IV assembly"/>
    <property type="evidence" value="ECO:0007669"/>
    <property type="project" value="UniProtKB-UniRule"/>
</dbReference>
<name>A0A1Y1UBZ2_9TREE</name>
<dbReference type="AlphaFoldDB" id="A0A1Y1UBZ2"/>
<evidence type="ECO:0000256" key="5">
    <source>
        <dbReference type="ARBA" id="ARBA00022692"/>
    </source>
</evidence>
<dbReference type="InterPro" id="IPR041752">
    <property type="entry name" value="Coa3"/>
</dbReference>
<dbReference type="RefSeq" id="XP_021869270.1">
    <property type="nucleotide sequence ID" value="XM_022016656.1"/>
</dbReference>
<evidence type="ECO:0000256" key="10">
    <source>
        <dbReference type="SAM" id="MobiDB-lite"/>
    </source>
</evidence>
<proteinExistence type="inferred from homology"/>
<feature type="region of interest" description="Disordered" evidence="10">
    <location>
        <begin position="1"/>
        <end position="21"/>
    </location>
</feature>
<dbReference type="EMBL" id="NBSH01000012">
    <property type="protein sequence ID" value="ORX35054.1"/>
    <property type="molecule type" value="Genomic_DNA"/>
</dbReference>
<comment type="similarity">
    <text evidence="3 9">Belongs to the COA3 family.</text>
</comment>
<evidence type="ECO:0000256" key="2">
    <source>
        <dbReference type="ARBA" id="ARBA00004304"/>
    </source>
</evidence>
<reference evidence="12 13" key="1">
    <citation type="submission" date="2017-03" db="EMBL/GenBank/DDBJ databases">
        <title>Widespread Adenine N6-methylation of Active Genes in Fungi.</title>
        <authorList>
            <consortium name="DOE Joint Genome Institute"/>
            <person name="Mondo S.J."/>
            <person name="Dannebaum R.O."/>
            <person name="Kuo R.C."/>
            <person name="Louie K.B."/>
            <person name="Bewick A.J."/>
            <person name="Labutti K."/>
            <person name="Haridas S."/>
            <person name="Kuo A."/>
            <person name="Salamov A."/>
            <person name="Ahrendt S.R."/>
            <person name="Lau R."/>
            <person name="Bowen B.P."/>
            <person name="Lipzen A."/>
            <person name="Sullivan W."/>
            <person name="Andreopoulos W.B."/>
            <person name="Clum A."/>
            <person name="Lindquist E."/>
            <person name="Daum C."/>
            <person name="Northen T.R."/>
            <person name="Ramamoorthy G."/>
            <person name="Schmitz R.J."/>
            <person name="Gryganskyi A."/>
            <person name="Culley D."/>
            <person name="Magnuson J."/>
            <person name="James T.Y."/>
            <person name="O'Malley M.A."/>
            <person name="Stajich J.E."/>
            <person name="Spatafora J.W."/>
            <person name="Visel A."/>
            <person name="Grigoriev I.V."/>
        </authorList>
    </citation>
    <scope>NUCLEOTIDE SEQUENCE [LARGE SCALE GENOMIC DNA]</scope>
    <source>
        <strain evidence="12 13">NRRL Y-17943</strain>
    </source>
</reference>
<sequence>MSDRGWNQRSIDETYFPRPGQMSESLKRARRPFIWPNRIYGLGLVCFSLGIYAYSIAAVQQDDFSDVEDLLPPVEERSSLKSIEDEEREKGGPSHLRRIPGSLSTGSAMSPPPPGQKDWGGSSDHMGPGHSGRWYSSFLPRRLSDIEWVRRAGLVERESGNVLVWAAPPIDQNMRIGDGKPSKGPRLV</sequence>
<keyword evidence="6 9" id="KW-1133">Transmembrane helix</keyword>
<accession>A0A1Y1UBZ2</accession>
<evidence type="ECO:0000256" key="3">
    <source>
        <dbReference type="ARBA" id="ARBA00007035"/>
    </source>
</evidence>
<keyword evidence="8 9" id="KW-0472">Membrane</keyword>
<comment type="subcellular location">
    <subcellularLocation>
        <location evidence="2">Mitochondrion membrane</location>
        <topology evidence="2">Single-pass membrane protein</topology>
    </subcellularLocation>
</comment>
<protein>
    <recommendedName>
        <fullName evidence="9">Cytochrome c oxidase assembly factor 3</fullName>
    </recommendedName>
</protein>
<keyword evidence="13" id="KW-1185">Reference proteome</keyword>